<dbReference type="PANTHER" id="PTHR41930">
    <property type="entry name" value="UPF0200 PROTEIN MJ1399"/>
    <property type="match status" value="1"/>
</dbReference>
<dbReference type="Pfam" id="PF13238">
    <property type="entry name" value="AAA_18"/>
    <property type="match status" value="1"/>
</dbReference>
<evidence type="ECO:0008006" key="3">
    <source>
        <dbReference type="Google" id="ProtNLM"/>
    </source>
</evidence>
<dbReference type="InterPro" id="IPR027417">
    <property type="entry name" value="P-loop_NTPase"/>
</dbReference>
<organism evidence="1 2">
    <name type="scientific">Candidatus Kaiserbacteria bacterium CG10_big_fil_rev_8_21_14_0_10_45_20</name>
    <dbReference type="NCBI Taxonomy" id="1974607"/>
    <lineage>
        <taxon>Bacteria</taxon>
        <taxon>Candidatus Kaiseribacteriota</taxon>
    </lineage>
</organism>
<dbReference type="AlphaFoldDB" id="A0A2H0UIA5"/>
<accession>A0A2H0UIA5</accession>
<sequence length="184" mass="20946">MIIGITGTDGAGKGTVVSYLVEQKNFTHYSARALLLQEIERQGLPNDRTHMRLVANELRKQYGNDYVARHYLNQVAKDKPKNSIIESIRAVAEAELLKQNGVFLLAVDADQAIRYERVQRRRSSSDKVTFKQFQEHEQLEINDPDPHGMQKQKVIDMADAIVYNNGTIEELRAQVDSVLATMYI</sequence>
<gene>
    <name evidence="1" type="ORF">COU15_00775</name>
</gene>
<reference evidence="2" key="1">
    <citation type="submission" date="2017-09" db="EMBL/GenBank/DDBJ databases">
        <title>Depth-based differentiation of microbial function through sediment-hosted aquifers and enrichment of novel symbionts in the deep terrestrial subsurface.</title>
        <authorList>
            <person name="Probst A.J."/>
            <person name="Ladd B."/>
            <person name="Jarett J.K."/>
            <person name="Geller-Mcgrath D.E."/>
            <person name="Sieber C.M.K."/>
            <person name="Emerson J.B."/>
            <person name="Anantharaman K."/>
            <person name="Thomas B.C."/>
            <person name="Malmstrom R."/>
            <person name="Stieglmeier M."/>
            <person name="Klingl A."/>
            <person name="Woyke T."/>
            <person name="Ryan C.M."/>
            <person name="Banfield J.F."/>
        </authorList>
    </citation>
    <scope>NUCLEOTIDE SEQUENCE [LARGE SCALE GENOMIC DNA]</scope>
</reference>
<evidence type="ECO:0000313" key="1">
    <source>
        <dbReference type="EMBL" id="PIR85416.1"/>
    </source>
</evidence>
<comment type="caution">
    <text evidence="1">The sequence shown here is derived from an EMBL/GenBank/DDBJ whole genome shotgun (WGS) entry which is preliminary data.</text>
</comment>
<name>A0A2H0UIA5_9BACT</name>
<dbReference type="Proteomes" id="UP000229315">
    <property type="component" value="Unassembled WGS sequence"/>
</dbReference>
<proteinExistence type="predicted"/>
<dbReference type="SUPFAM" id="SSF52540">
    <property type="entry name" value="P-loop containing nucleoside triphosphate hydrolases"/>
    <property type="match status" value="1"/>
</dbReference>
<dbReference type="PANTHER" id="PTHR41930:SF1">
    <property type="entry name" value="DEPHOSPHO-COA KINASE"/>
    <property type="match status" value="1"/>
</dbReference>
<protein>
    <recommendedName>
        <fullName evidence="3">Dephospho-CoA kinase</fullName>
    </recommendedName>
</protein>
<evidence type="ECO:0000313" key="2">
    <source>
        <dbReference type="Proteomes" id="UP000229315"/>
    </source>
</evidence>
<dbReference type="EMBL" id="PFBH01000004">
    <property type="protein sequence ID" value="PIR85416.1"/>
    <property type="molecule type" value="Genomic_DNA"/>
</dbReference>
<dbReference type="Gene3D" id="3.40.50.300">
    <property type="entry name" value="P-loop containing nucleotide triphosphate hydrolases"/>
    <property type="match status" value="1"/>
</dbReference>